<dbReference type="AlphaFoldDB" id="A0A6A5ZP40"/>
<reference evidence="1" key="1">
    <citation type="journal article" date="2020" name="Stud. Mycol.">
        <title>101 Dothideomycetes genomes: a test case for predicting lifestyles and emergence of pathogens.</title>
        <authorList>
            <person name="Haridas S."/>
            <person name="Albert R."/>
            <person name="Binder M."/>
            <person name="Bloem J."/>
            <person name="Labutti K."/>
            <person name="Salamov A."/>
            <person name="Andreopoulos B."/>
            <person name="Baker S."/>
            <person name="Barry K."/>
            <person name="Bills G."/>
            <person name="Bluhm B."/>
            <person name="Cannon C."/>
            <person name="Castanera R."/>
            <person name="Culley D."/>
            <person name="Daum C."/>
            <person name="Ezra D."/>
            <person name="Gonzalez J."/>
            <person name="Henrissat B."/>
            <person name="Kuo A."/>
            <person name="Liang C."/>
            <person name="Lipzen A."/>
            <person name="Lutzoni F."/>
            <person name="Magnuson J."/>
            <person name="Mondo S."/>
            <person name="Nolan M."/>
            <person name="Ohm R."/>
            <person name="Pangilinan J."/>
            <person name="Park H.-J."/>
            <person name="Ramirez L."/>
            <person name="Alfaro M."/>
            <person name="Sun H."/>
            <person name="Tritt A."/>
            <person name="Yoshinaga Y."/>
            <person name="Zwiers L.-H."/>
            <person name="Turgeon B."/>
            <person name="Goodwin S."/>
            <person name="Spatafora J."/>
            <person name="Crous P."/>
            <person name="Grigoriev I."/>
        </authorList>
    </citation>
    <scope>NUCLEOTIDE SEQUENCE</scope>
    <source>
        <strain evidence="1">CBS 627.86</strain>
    </source>
</reference>
<name>A0A6A5ZP40_9PLEO</name>
<dbReference type="InterPro" id="IPR036047">
    <property type="entry name" value="F-box-like_dom_sf"/>
</dbReference>
<dbReference type="SUPFAM" id="SSF81383">
    <property type="entry name" value="F-box domain"/>
    <property type="match status" value="1"/>
</dbReference>
<evidence type="ECO:0008006" key="3">
    <source>
        <dbReference type="Google" id="ProtNLM"/>
    </source>
</evidence>
<protein>
    <recommendedName>
        <fullName evidence="3">F-box domain-containing protein</fullName>
    </recommendedName>
</protein>
<feature type="non-terminal residue" evidence="1">
    <location>
        <position position="1"/>
    </location>
</feature>
<proteinExistence type="predicted"/>
<dbReference type="Proteomes" id="UP000799770">
    <property type="component" value="Unassembled WGS sequence"/>
</dbReference>
<gene>
    <name evidence="1" type="ORF">BDV96DRAFT_472521</name>
</gene>
<keyword evidence="2" id="KW-1185">Reference proteome</keyword>
<sequence length="322" mass="36139">TPRPSYTVTKPTTSTTSSESVMSVASGPAQQVPILNLPIEIIQQITTFLDHPSAASFCLSTRYICYAVGTQPLATYLGSGKTIYEKRKNIEVLERAFPSHWYCAWCDRFHKHDKNGGPRNFDKETQRDCAEYNSYLHDGHDYVLTYHHVRLALNRHLWGSDFGIGLEDFAYYKEGSTKIYGKKVPMTLEVEAKIVDGHFLLHSTFTVVANGRAGKSSAIFKGGSFDIPQIVLGHRDSNDGHTGLASTVNKILSTDWRQIQDSLALCNNTQLCSFCATDYLITPRLIESGPSNHTPGIEIRIETWRDLYEGRNPFQSSWRAHG</sequence>
<dbReference type="OrthoDB" id="3766406at2759"/>
<dbReference type="EMBL" id="ML977312">
    <property type="protein sequence ID" value="KAF2121460.1"/>
    <property type="molecule type" value="Genomic_DNA"/>
</dbReference>
<feature type="non-terminal residue" evidence="1">
    <location>
        <position position="322"/>
    </location>
</feature>
<evidence type="ECO:0000313" key="1">
    <source>
        <dbReference type="EMBL" id="KAF2121460.1"/>
    </source>
</evidence>
<evidence type="ECO:0000313" key="2">
    <source>
        <dbReference type="Proteomes" id="UP000799770"/>
    </source>
</evidence>
<organism evidence="1 2">
    <name type="scientific">Lophiotrema nucula</name>
    <dbReference type="NCBI Taxonomy" id="690887"/>
    <lineage>
        <taxon>Eukaryota</taxon>
        <taxon>Fungi</taxon>
        <taxon>Dikarya</taxon>
        <taxon>Ascomycota</taxon>
        <taxon>Pezizomycotina</taxon>
        <taxon>Dothideomycetes</taxon>
        <taxon>Pleosporomycetidae</taxon>
        <taxon>Pleosporales</taxon>
        <taxon>Lophiotremataceae</taxon>
        <taxon>Lophiotrema</taxon>
    </lineage>
</organism>
<accession>A0A6A5ZP40</accession>